<dbReference type="HOGENOM" id="CLU_2990081_0_0_0"/>
<dbReference type="Proteomes" id="UP000027982">
    <property type="component" value="Chromosome"/>
</dbReference>
<evidence type="ECO:0000256" key="1">
    <source>
        <dbReference type="SAM" id="Phobius"/>
    </source>
</evidence>
<feature type="transmembrane region" description="Helical" evidence="1">
    <location>
        <begin position="32"/>
        <end position="54"/>
    </location>
</feature>
<keyword evidence="1" id="KW-0472">Membrane</keyword>
<keyword evidence="3" id="KW-1185">Reference proteome</keyword>
<proteinExistence type="predicted"/>
<evidence type="ECO:0000313" key="3">
    <source>
        <dbReference type="Proteomes" id="UP000027982"/>
    </source>
</evidence>
<dbReference type="STRING" id="661478.OP10G_4383"/>
<dbReference type="KEGG" id="fgi:OP10G_4383"/>
<gene>
    <name evidence="2" type="ORF">OP10G_4383</name>
</gene>
<protein>
    <submittedName>
        <fullName evidence="2">Uncharacterized protein</fullName>
    </submittedName>
</protein>
<organism evidence="2 3">
    <name type="scientific">Fimbriimonas ginsengisoli Gsoil 348</name>
    <dbReference type="NCBI Taxonomy" id="661478"/>
    <lineage>
        <taxon>Bacteria</taxon>
        <taxon>Bacillati</taxon>
        <taxon>Armatimonadota</taxon>
        <taxon>Fimbriimonadia</taxon>
        <taxon>Fimbriimonadales</taxon>
        <taxon>Fimbriimonadaceae</taxon>
        <taxon>Fimbriimonas</taxon>
    </lineage>
</organism>
<dbReference type="EMBL" id="CP007139">
    <property type="protein sequence ID" value="AIE87751.1"/>
    <property type="molecule type" value="Genomic_DNA"/>
</dbReference>
<name>A0A068NWC0_FIMGI</name>
<keyword evidence="1" id="KW-0812">Transmembrane</keyword>
<accession>A0A068NWC0</accession>
<sequence length="57" mass="6165">MIALILVGIPSALIGGCFMVVASSERTFQTEAFAWGAVGVAFFGFLAWLFVLAWKRP</sequence>
<reference evidence="2 3" key="1">
    <citation type="journal article" date="2014" name="PLoS ONE">
        <title>The first complete genome sequence of the class fimbriimonadia in the phylum armatimonadetes.</title>
        <authorList>
            <person name="Hu Z.Y."/>
            <person name="Wang Y.Z."/>
            <person name="Im W.T."/>
            <person name="Wang S.Y."/>
            <person name="Zhao G.P."/>
            <person name="Zheng H.J."/>
            <person name="Quan Z.X."/>
        </authorList>
    </citation>
    <scope>NUCLEOTIDE SEQUENCE [LARGE SCALE GENOMIC DNA]</scope>
    <source>
        <strain evidence="2">Gsoil 348</strain>
    </source>
</reference>
<keyword evidence="1" id="KW-1133">Transmembrane helix</keyword>
<dbReference type="AlphaFoldDB" id="A0A068NWC0"/>
<evidence type="ECO:0000313" key="2">
    <source>
        <dbReference type="EMBL" id="AIE87751.1"/>
    </source>
</evidence>